<feature type="transmembrane region" description="Helical" evidence="1">
    <location>
        <begin position="12"/>
        <end position="38"/>
    </location>
</feature>
<proteinExistence type="predicted"/>
<feature type="transmembrane region" description="Helical" evidence="1">
    <location>
        <begin position="44"/>
        <end position="63"/>
    </location>
</feature>
<keyword evidence="1" id="KW-0472">Membrane</keyword>
<feature type="transmembrane region" description="Helical" evidence="1">
    <location>
        <begin position="84"/>
        <end position="101"/>
    </location>
</feature>
<evidence type="ECO:0000313" key="2">
    <source>
        <dbReference type="EMBL" id="AZT92024.1"/>
    </source>
</evidence>
<feature type="transmembrane region" description="Helical" evidence="1">
    <location>
        <begin position="107"/>
        <end position="126"/>
    </location>
</feature>
<keyword evidence="1" id="KW-1133">Transmembrane helix</keyword>
<dbReference type="EMBL" id="CP025330">
    <property type="protein sequence ID" value="AZT92024.1"/>
    <property type="molecule type" value="Genomic_DNA"/>
</dbReference>
<evidence type="ECO:0000313" key="3">
    <source>
        <dbReference type="Proteomes" id="UP000283000"/>
    </source>
</evidence>
<keyword evidence="1" id="KW-0812">Transmembrane</keyword>
<sequence>MTTAYRHRKALTYSALILVATGLPFVMPFSATLLGWALEVPMRLAFSESLLATLGVFLAWFVISRLIDVILDGSDIGGTLTGRLVSAGASMVLLGGGYFLIVDSALASLLMAVTVCGLLFALSFAIDRGIGASHVR</sequence>
<name>A0A3Q9NP79_BREAU</name>
<protein>
    <submittedName>
        <fullName evidence="2">Uncharacterized protein</fullName>
    </submittedName>
</protein>
<dbReference type="AlphaFoldDB" id="A0A3Q9NP79"/>
<reference evidence="2 3" key="1">
    <citation type="submission" date="2017-12" db="EMBL/GenBank/DDBJ databases">
        <authorList>
            <person name="Levesque S."/>
        </authorList>
    </citation>
    <scope>NUCLEOTIDE SEQUENCE [LARGE SCALE GENOMIC DNA]</scope>
    <source>
        <strain evidence="2 3">SMQ-1417</strain>
    </source>
</reference>
<dbReference type="Proteomes" id="UP000283000">
    <property type="component" value="Chromosome"/>
</dbReference>
<accession>A0A3Q9NP79</accession>
<dbReference type="RefSeq" id="WP_127362643.1">
    <property type="nucleotide sequence ID" value="NZ_CP025330.1"/>
</dbReference>
<reference evidence="2 3" key="2">
    <citation type="submission" date="2019-01" db="EMBL/GenBank/DDBJ databases">
        <title>Comparative genomic analysis of Brevibacterium aurantiacum sheds light on its evolution and its adaptation to smear-ripened cheeses.</title>
        <authorList>
            <person name="Moineau S."/>
        </authorList>
    </citation>
    <scope>NUCLEOTIDE SEQUENCE [LARGE SCALE GENOMIC DNA]</scope>
    <source>
        <strain evidence="2 3">SMQ-1417</strain>
    </source>
</reference>
<evidence type="ECO:0000256" key="1">
    <source>
        <dbReference type="SAM" id="Phobius"/>
    </source>
</evidence>
<organism evidence="2 3">
    <name type="scientific">Brevibacterium aurantiacum</name>
    <dbReference type="NCBI Taxonomy" id="273384"/>
    <lineage>
        <taxon>Bacteria</taxon>
        <taxon>Bacillati</taxon>
        <taxon>Actinomycetota</taxon>
        <taxon>Actinomycetes</taxon>
        <taxon>Micrococcales</taxon>
        <taxon>Brevibacteriaceae</taxon>
        <taxon>Brevibacterium</taxon>
    </lineage>
</organism>
<gene>
    <name evidence="2" type="ORF">CXR23_01740</name>
</gene>